<evidence type="ECO:0000313" key="1">
    <source>
        <dbReference type="EMBL" id="GFK93388.1"/>
    </source>
</evidence>
<gene>
    <name evidence="1" type="ORF">NNJEOMEG_01220</name>
</gene>
<dbReference type="InterPro" id="IPR010982">
    <property type="entry name" value="Lambda_DNA-bd_dom_sf"/>
</dbReference>
<organism evidence="1 2">
    <name type="scientific">Fundidesulfovibrio magnetotacticus</name>
    <dbReference type="NCBI Taxonomy" id="2730080"/>
    <lineage>
        <taxon>Bacteria</taxon>
        <taxon>Pseudomonadati</taxon>
        <taxon>Thermodesulfobacteriota</taxon>
        <taxon>Desulfovibrionia</taxon>
        <taxon>Desulfovibrionales</taxon>
        <taxon>Desulfovibrionaceae</taxon>
        <taxon>Fundidesulfovibrio</taxon>
    </lineage>
</organism>
<dbReference type="GO" id="GO:0003677">
    <property type="term" value="F:DNA binding"/>
    <property type="evidence" value="ECO:0007669"/>
    <property type="project" value="InterPro"/>
</dbReference>
<evidence type="ECO:0000313" key="2">
    <source>
        <dbReference type="Proteomes" id="UP000494245"/>
    </source>
</evidence>
<dbReference type="Gene3D" id="1.10.260.40">
    <property type="entry name" value="lambda repressor-like DNA-binding domains"/>
    <property type="match status" value="1"/>
</dbReference>
<keyword evidence="2" id="KW-1185">Reference proteome</keyword>
<dbReference type="AlphaFoldDB" id="A0A6V8LSU1"/>
<dbReference type="Proteomes" id="UP000494245">
    <property type="component" value="Unassembled WGS sequence"/>
</dbReference>
<name>A0A6V8LSU1_9BACT</name>
<dbReference type="EMBL" id="BLTE01000004">
    <property type="protein sequence ID" value="GFK93388.1"/>
    <property type="molecule type" value="Genomic_DNA"/>
</dbReference>
<reference evidence="1 2" key="2">
    <citation type="submission" date="2020-05" db="EMBL/GenBank/DDBJ databases">
        <title>Draft genome sequence of Desulfovibrio sp. strainFSS-1.</title>
        <authorList>
            <person name="Shimoshige H."/>
            <person name="Kobayashi H."/>
            <person name="Maekawa T."/>
        </authorList>
    </citation>
    <scope>NUCLEOTIDE SEQUENCE [LARGE SCALE GENOMIC DNA]</scope>
    <source>
        <strain evidence="1 2">SIID29052-01</strain>
    </source>
</reference>
<reference evidence="1 2" key="1">
    <citation type="submission" date="2020-04" db="EMBL/GenBank/DDBJ databases">
        <authorList>
            <consortium name="Desulfovibrio sp. FSS-1 genome sequencing consortium"/>
            <person name="Shimoshige H."/>
            <person name="Kobayashi H."/>
            <person name="Maekawa T."/>
        </authorList>
    </citation>
    <scope>NUCLEOTIDE SEQUENCE [LARGE SCALE GENOMIC DNA]</scope>
    <source>
        <strain evidence="1 2">SIID29052-01</strain>
    </source>
</reference>
<protein>
    <recommendedName>
        <fullName evidence="3">HTH cro/C1-type domain-containing protein</fullName>
    </recommendedName>
</protein>
<dbReference type="SUPFAM" id="SSF47413">
    <property type="entry name" value="lambda repressor-like DNA-binding domains"/>
    <property type="match status" value="1"/>
</dbReference>
<comment type="caution">
    <text evidence="1">The sequence shown here is derived from an EMBL/GenBank/DDBJ whole genome shotgun (WGS) entry which is preliminary data.</text>
</comment>
<evidence type="ECO:0008006" key="3">
    <source>
        <dbReference type="Google" id="ProtNLM"/>
    </source>
</evidence>
<proteinExistence type="predicted"/>
<sequence length="39" mass="4295">MAEAMGITRRAVIYYEQGARLIPKVVTLACKALEAERTA</sequence>
<accession>A0A6V8LSU1</accession>